<dbReference type="Pfam" id="PF13478">
    <property type="entry name" value="XdhC_C"/>
    <property type="match status" value="1"/>
</dbReference>
<dbReference type="PANTHER" id="PTHR30388:SF6">
    <property type="entry name" value="XANTHINE DEHYDROGENASE SUBUNIT A-RELATED"/>
    <property type="match status" value="1"/>
</dbReference>
<dbReference type="InterPro" id="IPR003777">
    <property type="entry name" value="XdhC_CoxI"/>
</dbReference>
<sequence>MFIEVIKNIDKNIRTVIITVIEGKNQGYRCIVSAGECVYENTGIDGEVKNQIIEEAGAIKKTALKEYKENKVYFELLGERPRLVICGGGHVGIAIVNLAKLLGITVTVIEDRPMFANNARAAKADFVICDAFEHALEQVEGGYDTYFVIATRGHRYDKICLESVLKKNYAYVGMMGSRSRVRLLKEVLINEGVSEEKLEELHAPIGLSINSETPEEIAVSILGEIIQVKNTKRNSEGFTDEILEGLEQPGKKILATIITRKGSAPRQVGTKMLIMPDGTTVGTIGGGCVESDMMQQALRMLRSDESKSKLVRANMTNQDAEDEGMVCGGIEDIFLEILK</sequence>
<dbReference type="SUPFAM" id="SSF51735">
    <property type="entry name" value="NAD(P)-binding Rossmann-fold domains"/>
    <property type="match status" value="1"/>
</dbReference>
<keyword evidence="4" id="KW-1185">Reference proteome</keyword>
<reference evidence="3 4" key="1">
    <citation type="submission" date="2020-10" db="EMBL/GenBank/DDBJ databases">
        <title>Blautia liquoris sp.nov., isolated from the mud in a fermentation cellar used for the production of Chinese strong-flavoured liquor.</title>
        <authorList>
            <person name="Lu L."/>
        </authorList>
    </citation>
    <scope>NUCLEOTIDE SEQUENCE [LARGE SCALE GENOMIC DNA]</scope>
    <source>
        <strain evidence="3 4">LZLJ-3</strain>
    </source>
</reference>
<dbReference type="Proteomes" id="UP000593601">
    <property type="component" value="Chromosome"/>
</dbReference>
<organism evidence="3 4">
    <name type="scientific">Blautia liquoris</name>
    <dbReference type="NCBI Taxonomy" id="2779518"/>
    <lineage>
        <taxon>Bacteria</taxon>
        <taxon>Bacillati</taxon>
        <taxon>Bacillota</taxon>
        <taxon>Clostridia</taxon>
        <taxon>Lachnospirales</taxon>
        <taxon>Lachnospiraceae</taxon>
        <taxon>Blautia</taxon>
    </lineage>
</organism>
<protein>
    <submittedName>
        <fullName evidence="3">XdhC family protein</fullName>
    </submittedName>
</protein>
<evidence type="ECO:0000259" key="1">
    <source>
        <dbReference type="Pfam" id="PF02625"/>
    </source>
</evidence>
<feature type="domain" description="XdhC- CoxI" evidence="1">
    <location>
        <begin position="251"/>
        <end position="311"/>
    </location>
</feature>
<dbReference type="InterPro" id="IPR027051">
    <property type="entry name" value="XdhC_Rossmann_dom"/>
</dbReference>
<proteinExistence type="predicted"/>
<dbReference type="KEGG" id="bliq:INP51_05725"/>
<dbReference type="EMBL" id="CP063304">
    <property type="protein sequence ID" value="QOV20444.1"/>
    <property type="molecule type" value="Genomic_DNA"/>
</dbReference>
<dbReference type="Gene3D" id="3.40.50.720">
    <property type="entry name" value="NAD(P)-binding Rossmann-like Domain"/>
    <property type="match status" value="1"/>
</dbReference>
<evidence type="ECO:0000259" key="2">
    <source>
        <dbReference type="Pfam" id="PF13478"/>
    </source>
</evidence>
<dbReference type="InterPro" id="IPR052698">
    <property type="entry name" value="MoCofactor_Util/Proc"/>
</dbReference>
<accession>A0A7M2RKC4</accession>
<dbReference type="InterPro" id="IPR036291">
    <property type="entry name" value="NAD(P)-bd_dom_sf"/>
</dbReference>
<evidence type="ECO:0000313" key="4">
    <source>
        <dbReference type="Proteomes" id="UP000593601"/>
    </source>
</evidence>
<dbReference type="RefSeq" id="WP_193736764.1">
    <property type="nucleotide sequence ID" value="NZ_CP063304.1"/>
</dbReference>
<dbReference type="AlphaFoldDB" id="A0A7M2RKC4"/>
<feature type="domain" description="XdhC Rossmann" evidence="2">
    <location>
        <begin position="83"/>
        <end position="225"/>
    </location>
</feature>
<dbReference type="Pfam" id="PF02625">
    <property type="entry name" value="XdhC_CoxI"/>
    <property type="match status" value="1"/>
</dbReference>
<dbReference type="PANTHER" id="PTHR30388">
    <property type="entry name" value="ALDEHYDE OXIDOREDUCTASE MOLYBDENUM COFACTOR ASSEMBLY PROTEIN"/>
    <property type="match status" value="1"/>
</dbReference>
<gene>
    <name evidence="3" type="ORF">INP51_05725</name>
</gene>
<evidence type="ECO:0000313" key="3">
    <source>
        <dbReference type="EMBL" id="QOV20444.1"/>
    </source>
</evidence>
<name>A0A7M2RKC4_9FIRM</name>